<evidence type="ECO:0000256" key="3">
    <source>
        <dbReference type="ARBA" id="ARBA00022475"/>
    </source>
</evidence>
<evidence type="ECO:0000256" key="6">
    <source>
        <dbReference type="ARBA" id="ARBA00022840"/>
    </source>
</evidence>
<dbReference type="PANTHER" id="PTHR43394:SF1">
    <property type="entry name" value="ATP-BINDING CASSETTE SUB-FAMILY B MEMBER 10, MITOCHONDRIAL"/>
    <property type="match status" value="1"/>
</dbReference>
<feature type="transmembrane region" description="Helical" evidence="10">
    <location>
        <begin position="281"/>
        <end position="299"/>
    </location>
</feature>
<feature type="domain" description="ABC transmembrane type-1" evidence="12">
    <location>
        <begin position="19"/>
        <end position="301"/>
    </location>
</feature>
<dbReference type="Pfam" id="PF00005">
    <property type="entry name" value="ABC_tran"/>
    <property type="match status" value="1"/>
</dbReference>
<evidence type="ECO:0000256" key="9">
    <source>
        <dbReference type="SAM" id="MobiDB-lite"/>
    </source>
</evidence>
<dbReference type="SUPFAM" id="SSF52540">
    <property type="entry name" value="P-loop containing nucleoside triphosphate hydrolases"/>
    <property type="match status" value="1"/>
</dbReference>
<evidence type="ECO:0000259" key="12">
    <source>
        <dbReference type="PROSITE" id="PS50929"/>
    </source>
</evidence>
<feature type="transmembrane region" description="Helical" evidence="10">
    <location>
        <begin position="238"/>
        <end position="261"/>
    </location>
</feature>
<dbReference type="GO" id="GO:0005524">
    <property type="term" value="F:ATP binding"/>
    <property type="evidence" value="ECO:0007669"/>
    <property type="project" value="UniProtKB-KW"/>
</dbReference>
<protein>
    <submittedName>
        <fullName evidence="13">ABC transporter ATP-binding protein</fullName>
    </submittedName>
</protein>
<evidence type="ECO:0000256" key="2">
    <source>
        <dbReference type="ARBA" id="ARBA00022448"/>
    </source>
</evidence>
<dbReference type="PROSITE" id="PS00211">
    <property type="entry name" value="ABC_TRANSPORTER_1"/>
    <property type="match status" value="1"/>
</dbReference>
<evidence type="ECO:0000259" key="11">
    <source>
        <dbReference type="PROSITE" id="PS50893"/>
    </source>
</evidence>
<keyword evidence="6 13" id="KW-0067">ATP-binding</keyword>
<reference evidence="13" key="1">
    <citation type="submission" date="2020-10" db="EMBL/GenBank/DDBJ databases">
        <authorList>
            <person name="Gilroy R."/>
        </authorList>
    </citation>
    <scope>NUCLEOTIDE SEQUENCE</scope>
    <source>
        <strain evidence="13">CHK188-20938</strain>
    </source>
</reference>
<comment type="subcellular location">
    <subcellularLocation>
        <location evidence="1">Cell membrane</location>
        <topology evidence="1">Multi-pass membrane protein</topology>
    </subcellularLocation>
</comment>
<keyword evidence="8 10" id="KW-0472">Membrane</keyword>
<dbReference type="SMART" id="SM00382">
    <property type="entry name" value="AAA"/>
    <property type="match status" value="1"/>
</dbReference>
<dbReference type="GO" id="GO:0015421">
    <property type="term" value="F:ABC-type oligopeptide transporter activity"/>
    <property type="evidence" value="ECO:0007669"/>
    <property type="project" value="TreeGrafter"/>
</dbReference>
<feature type="transmembrane region" description="Helical" evidence="10">
    <location>
        <begin position="20"/>
        <end position="39"/>
    </location>
</feature>
<dbReference type="InterPro" id="IPR036640">
    <property type="entry name" value="ABC1_TM_sf"/>
</dbReference>
<evidence type="ECO:0000256" key="8">
    <source>
        <dbReference type="ARBA" id="ARBA00023136"/>
    </source>
</evidence>
<feature type="transmembrane region" description="Helical" evidence="10">
    <location>
        <begin position="59"/>
        <end position="77"/>
    </location>
</feature>
<evidence type="ECO:0000256" key="7">
    <source>
        <dbReference type="ARBA" id="ARBA00022989"/>
    </source>
</evidence>
<dbReference type="SUPFAM" id="SSF90123">
    <property type="entry name" value="ABC transporter transmembrane region"/>
    <property type="match status" value="1"/>
</dbReference>
<keyword evidence="4 10" id="KW-0812">Transmembrane</keyword>
<accession>A0A9D1P1F9</accession>
<dbReference type="Gene3D" id="3.40.50.300">
    <property type="entry name" value="P-loop containing nucleotide triphosphate hydrolases"/>
    <property type="match status" value="1"/>
</dbReference>
<evidence type="ECO:0000256" key="5">
    <source>
        <dbReference type="ARBA" id="ARBA00022741"/>
    </source>
</evidence>
<dbReference type="InterPro" id="IPR027417">
    <property type="entry name" value="P-loop_NTPase"/>
</dbReference>
<evidence type="ECO:0000256" key="4">
    <source>
        <dbReference type="ARBA" id="ARBA00022692"/>
    </source>
</evidence>
<keyword evidence="3" id="KW-1003">Cell membrane</keyword>
<dbReference type="InterPro" id="IPR039421">
    <property type="entry name" value="Type_1_exporter"/>
</dbReference>
<feature type="domain" description="ABC transporter" evidence="11">
    <location>
        <begin position="334"/>
        <end position="569"/>
    </location>
</feature>
<dbReference type="InterPro" id="IPR003593">
    <property type="entry name" value="AAA+_ATPase"/>
</dbReference>
<keyword evidence="2" id="KW-0813">Transport</keyword>
<dbReference type="CDD" id="cd18548">
    <property type="entry name" value="ABC_6TM_Tm287_like"/>
    <property type="match status" value="1"/>
</dbReference>
<reference evidence="13" key="2">
    <citation type="journal article" date="2021" name="PeerJ">
        <title>Extensive microbial diversity within the chicken gut microbiome revealed by metagenomics and culture.</title>
        <authorList>
            <person name="Gilroy R."/>
            <person name="Ravi A."/>
            <person name="Getino M."/>
            <person name="Pursley I."/>
            <person name="Horton D.L."/>
            <person name="Alikhan N.F."/>
            <person name="Baker D."/>
            <person name="Gharbi K."/>
            <person name="Hall N."/>
            <person name="Watson M."/>
            <person name="Adriaenssens E.M."/>
            <person name="Foster-Nyarko E."/>
            <person name="Jarju S."/>
            <person name="Secka A."/>
            <person name="Antonio M."/>
            <person name="Oren A."/>
            <person name="Chaudhuri R.R."/>
            <person name="La Ragione R."/>
            <person name="Hildebrand F."/>
            <person name="Pallen M.J."/>
        </authorList>
    </citation>
    <scope>NUCLEOTIDE SEQUENCE</scope>
    <source>
        <strain evidence="13">CHK188-20938</strain>
    </source>
</reference>
<dbReference type="PROSITE" id="PS50893">
    <property type="entry name" value="ABC_TRANSPORTER_2"/>
    <property type="match status" value="1"/>
</dbReference>
<name>A0A9D1P1F9_9FIRM</name>
<organism evidence="13 14">
    <name type="scientific">Candidatus Scatomonas pullistercoris</name>
    <dbReference type="NCBI Taxonomy" id="2840920"/>
    <lineage>
        <taxon>Bacteria</taxon>
        <taxon>Bacillati</taxon>
        <taxon>Bacillota</taxon>
        <taxon>Clostridia</taxon>
        <taxon>Lachnospirales</taxon>
        <taxon>Lachnospiraceae</taxon>
        <taxon>Lachnospiraceae incertae sedis</taxon>
        <taxon>Candidatus Scatomonas</taxon>
    </lineage>
</organism>
<dbReference type="Pfam" id="PF00664">
    <property type="entry name" value="ABC_membrane"/>
    <property type="match status" value="1"/>
</dbReference>
<feature type="transmembrane region" description="Helical" evidence="10">
    <location>
        <begin position="137"/>
        <end position="154"/>
    </location>
</feature>
<proteinExistence type="predicted"/>
<keyword evidence="5" id="KW-0547">Nucleotide-binding</keyword>
<evidence type="ECO:0000313" key="14">
    <source>
        <dbReference type="Proteomes" id="UP000824169"/>
    </source>
</evidence>
<feature type="transmembrane region" description="Helical" evidence="10">
    <location>
        <begin position="160"/>
        <end position="177"/>
    </location>
</feature>
<dbReference type="GO" id="GO:0016887">
    <property type="term" value="F:ATP hydrolysis activity"/>
    <property type="evidence" value="ECO:0007669"/>
    <property type="project" value="InterPro"/>
</dbReference>
<evidence type="ECO:0000256" key="10">
    <source>
        <dbReference type="SAM" id="Phobius"/>
    </source>
</evidence>
<gene>
    <name evidence="13" type="ORF">IAB71_03585</name>
</gene>
<evidence type="ECO:0000256" key="1">
    <source>
        <dbReference type="ARBA" id="ARBA00004651"/>
    </source>
</evidence>
<dbReference type="InterPro" id="IPR003439">
    <property type="entry name" value="ABC_transporter-like_ATP-bd"/>
</dbReference>
<dbReference type="GO" id="GO:0005886">
    <property type="term" value="C:plasma membrane"/>
    <property type="evidence" value="ECO:0007669"/>
    <property type="project" value="UniProtKB-SubCell"/>
</dbReference>
<dbReference type="FunFam" id="3.40.50.300:FF:000221">
    <property type="entry name" value="Multidrug ABC transporter ATP-binding protein"/>
    <property type="match status" value="1"/>
</dbReference>
<dbReference type="InterPro" id="IPR017871">
    <property type="entry name" value="ABC_transporter-like_CS"/>
</dbReference>
<keyword evidence="7 10" id="KW-1133">Transmembrane helix</keyword>
<dbReference type="AlphaFoldDB" id="A0A9D1P1F9"/>
<dbReference type="InterPro" id="IPR011527">
    <property type="entry name" value="ABC1_TM_dom"/>
</dbReference>
<dbReference type="Gene3D" id="1.20.1560.10">
    <property type="entry name" value="ABC transporter type 1, transmembrane domain"/>
    <property type="match status" value="1"/>
</dbReference>
<dbReference type="PANTHER" id="PTHR43394">
    <property type="entry name" value="ATP-DEPENDENT PERMEASE MDL1, MITOCHONDRIAL"/>
    <property type="match status" value="1"/>
</dbReference>
<comment type="caution">
    <text evidence="13">The sequence shown here is derived from an EMBL/GenBank/DDBJ whole genome shotgun (WGS) entry which is preliminary data.</text>
</comment>
<dbReference type="Proteomes" id="UP000824169">
    <property type="component" value="Unassembled WGS sequence"/>
</dbReference>
<dbReference type="PROSITE" id="PS50929">
    <property type="entry name" value="ABC_TM1F"/>
    <property type="match status" value="1"/>
</dbReference>
<sequence>MKNFKQLLPYLRPCRKEFFLAVLFVTAESIFELFIPLVMSDIIDVGVAGRDIRYILQQGIQMAVCALLSLFCGLLFARYAARTALGFGTCIREAEYARLQDYSFANLDHFETSSLITRMTTDVTVLQNTVVNGLRPLVRGPVLLVMGLILAFYMNVRLALVFLVCTPLLGCILFLIVRKTAPMYGKLQASVDKVNLVVQENLNAIRAVKAYVRGDYEEANFGQANRTLTENSRNTFRIAVLNLPAFQFVMYTATVLILWFGGNFIHAGTLEVGSLTGFLSYVMQIINSLMMISNVFLMLTRSLASITRIGEVFAEVPDLTDVPEGLGRVPDGSVEFRNVDFKYSSAARRPALSDVSLKFESGQTVGIIGGTGSSKSTLIQLIPRLYDVTSGSVRVGGHDVREYRLPVLRDAIGIVLQKNVLFSGTVRENLRWGNEQASEEEMWAACRRAGADEFLKRMPGGLDTVLDQGAQNLSGGQKQRLCIARTLLKHPKVLIFDDSTSAVDTATEAHIWRELKAIPDMTKIIIAQRITSVMHADQIIILDDGKVHAAGSHDTLLKTDKIYQEIYHSQIHTAGEIREDTVQKGGDGYAADNREKA</sequence>
<feature type="region of interest" description="Disordered" evidence="9">
    <location>
        <begin position="578"/>
        <end position="597"/>
    </location>
</feature>
<evidence type="ECO:0000313" key="13">
    <source>
        <dbReference type="EMBL" id="HIV24858.1"/>
    </source>
</evidence>
<dbReference type="EMBL" id="DVOO01000011">
    <property type="protein sequence ID" value="HIV24858.1"/>
    <property type="molecule type" value="Genomic_DNA"/>
</dbReference>